<keyword evidence="4" id="KW-0175">Coiled coil</keyword>
<dbReference type="PANTHER" id="PTHR30349">
    <property type="entry name" value="PHAGE INTEGRASE-RELATED"/>
    <property type="match status" value="1"/>
</dbReference>
<evidence type="ECO:0000313" key="6">
    <source>
        <dbReference type="EMBL" id="TDU97861.1"/>
    </source>
</evidence>
<dbReference type="InterPro" id="IPR013762">
    <property type="entry name" value="Integrase-like_cat_sf"/>
</dbReference>
<dbReference type="PROSITE" id="PS51898">
    <property type="entry name" value="TYR_RECOMBINASE"/>
    <property type="match status" value="1"/>
</dbReference>
<comment type="similarity">
    <text evidence="1">Belongs to the 'phage' integrase family.</text>
</comment>
<organism evidence="6 7">
    <name type="scientific">Metamycoplasma hyosynoviae</name>
    <dbReference type="NCBI Taxonomy" id="29559"/>
    <lineage>
        <taxon>Bacteria</taxon>
        <taxon>Bacillati</taxon>
        <taxon>Mycoplasmatota</taxon>
        <taxon>Mycoplasmoidales</taxon>
        <taxon>Metamycoplasmataceae</taxon>
        <taxon>Metamycoplasma</taxon>
    </lineage>
</organism>
<feature type="domain" description="Tyr recombinase" evidence="5">
    <location>
        <begin position="101"/>
        <end position="278"/>
    </location>
</feature>
<feature type="coiled-coil region" evidence="4">
    <location>
        <begin position="293"/>
        <end position="320"/>
    </location>
</feature>
<dbReference type="GO" id="GO:0006310">
    <property type="term" value="P:DNA recombination"/>
    <property type="evidence" value="ECO:0007669"/>
    <property type="project" value="UniProtKB-KW"/>
</dbReference>
<evidence type="ECO:0000256" key="4">
    <source>
        <dbReference type="SAM" id="Coils"/>
    </source>
</evidence>
<keyword evidence="2" id="KW-0238">DNA-binding</keyword>
<dbReference type="Pfam" id="PF00589">
    <property type="entry name" value="Phage_integrase"/>
    <property type="match status" value="1"/>
</dbReference>
<evidence type="ECO:0000256" key="3">
    <source>
        <dbReference type="ARBA" id="ARBA00023172"/>
    </source>
</evidence>
<dbReference type="GO" id="GO:0003677">
    <property type="term" value="F:DNA binding"/>
    <property type="evidence" value="ECO:0007669"/>
    <property type="project" value="UniProtKB-KW"/>
</dbReference>
<dbReference type="Proteomes" id="UP000294882">
    <property type="component" value="Unassembled WGS sequence"/>
</dbReference>
<dbReference type="Gene3D" id="1.10.443.10">
    <property type="entry name" value="Intergrase catalytic core"/>
    <property type="match status" value="1"/>
</dbReference>
<dbReference type="InterPro" id="IPR050090">
    <property type="entry name" value="Tyrosine_recombinase_XerCD"/>
</dbReference>
<dbReference type="PANTHER" id="PTHR30349:SF41">
    <property type="entry name" value="INTEGRASE_RECOMBINASE PROTEIN MJ0367-RELATED"/>
    <property type="match status" value="1"/>
</dbReference>
<reference evidence="6 7" key="1">
    <citation type="submission" date="2019-03" db="EMBL/GenBank/DDBJ databases">
        <title>Genomic Encyclopedia of Archaeal and Bacterial Type Strains, Phase II (KMG-II): from individual species to whole genera.</title>
        <authorList>
            <person name="Goeker M."/>
        </authorList>
    </citation>
    <scope>NUCLEOTIDE SEQUENCE [LARGE SCALE GENOMIC DNA]</scope>
    <source>
        <strain evidence="6 7">ATCC 25591</strain>
    </source>
</reference>
<dbReference type="AlphaFoldDB" id="A0A4R7TY93"/>
<proteinExistence type="inferred from homology"/>
<dbReference type="GO" id="GO:0015074">
    <property type="term" value="P:DNA integration"/>
    <property type="evidence" value="ECO:0007669"/>
    <property type="project" value="InterPro"/>
</dbReference>
<evidence type="ECO:0000259" key="5">
    <source>
        <dbReference type="PROSITE" id="PS51898"/>
    </source>
</evidence>
<gene>
    <name evidence="6" type="ORF">JN03_0389</name>
</gene>
<dbReference type="RefSeq" id="WP_134076612.1">
    <property type="nucleotide sequence ID" value="NZ_JAQRAI010000003.1"/>
</dbReference>
<dbReference type="CDD" id="cd00397">
    <property type="entry name" value="DNA_BRE_C"/>
    <property type="match status" value="1"/>
</dbReference>
<sequence>MKNIEQLEIFYADFEKSISTNNRSAKTLATYKFALNKLTNWKTVDELLNQINFILDNSNLCTNSLFTIRAIYRSFCEWFSKRNRVYIPFNERINKYRIERGTRRSYTKEELALLLNELKLFGNYKFEIIFKILLTTGVRVSELENVNWEALKANNYETIIKTSKNNNPRAFRIIKSDNGIFKDIREAIDNDINLNIKTKTIKNYFQVFQQYVLNKHKDFKNKISAHILRHTFVTLSAENHTIEEISKILGHVNSSVTASTYLTYNPTLANKKLSEMQHNISNFLIDTNNKNNEIDLNIENQKLRKEIANLKAKLEQQNNSFFSLHLVEEDILKHKN</sequence>
<evidence type="ECO:0000256" key="2">
    <source>
        <dbReference type="ARBA" id="ARBA00023125"/>
    </source>
</evidence>
<dbReference type="InterPro" id="IPR002104">
    <property type="entry name" value="Integrase_catalytic"/>
</dbReference>
<evidence type="ECO:0000256" key="1">
    <source>
        <dbReference type="ARBA" id="ARBA00008857"/>
    </source>
</evidence>
<dbReference type="InterPro" id="IPR011010">
    <property type="entry name" value="DNA_brk_join_enz"/>
</dbReference>
<name>A0A4R7TY93_9BACT</name>
<comment type="caution">
    <text evidence="6">The sequence shown here is derived from an EMBL/GenBank/DDBJ whole genome shotgun (WGS) entry which is preliminary data.</text>
</comment>
<accession>A0A4R7TY93</accession>
<keyword evidence="3" id="KW-0233">DNA recombination</keyword>
<dbReference type="EMBL" id="SOCH01000003">
    <property type="protein sequence ID" value="TDU97861.1"/>
    <property type="molecule type" value="Genomic_DNA"/>
</dbReference>
<evidence type="ECO:0000313" key="7">
    <source>
        <dbReference type="Proteomes" id="UP000294882"/>
    </source>
</evidence>
<dbReference type="SUPFAM" id="SSF56349">
    <property type="entry name" value="DNA breaking-rejoining enzymes"/>
    <property type="match status" value="1"/>
</dbReference>
<protein>
    <submittedName>
        <fullName evidence="6">Integrase</fullName>
    </submittedName>
</protein>